<evidence type="ECO:0000256" key="4">
    <source>
        <dbReference type="ARBA" id="ARBA00022840"/>
    </source>
</evidence>
<dbReference type="PANTHER" id="PTHR42798">
    <property type="entry name" value="LIPOPROTEIN-RELEASING SYSTEM ATP-BINDING PROTEIN LOLD"/>
    <property type="match status" value="1"/>
</dbReference>
<feature type="domain" description="ABC transporter" evidence="6">
    <location>
        <begin position="8"/>
        <end position="227"/>
    </location>
</feature>
<dbReference type="AlphaFoldDB" id="A0A6P0UQZ2"/>
<dbReference type="InterPro" id="IPR027417">
    <property type="entry name" value="P-loop_NTPase"/>
</dbReference>
<dbReference type="InterPro" id="IPR017911">
    <property type="entry name" value="MacB-like_ATP-bd"/>
</dbReference>
<name>A0A6P0UQZ2_9FLAO</name>
<dbReference type="SMART" id="SM00382">
    <property type="entry name" value="AAA"/>
    <property type="match status" value="1"/>
</dbReference>
<dbReference type="PROSITE" id="PS00211">
    <property type="entry name" value="ABC_TRANSPORTER_1"/>
    <property type="match status" value="1"/>
</dbReference>
<evidence type="ECO:0000313" key="7">
    <source>
        <dbReference type="EMBL" id="NER14952.1"/>
    </source>
</evidence>
<dbReference type="InterPro" id="IPR003593">
    <property type="entry name" value="AAA+_ATPase"/>
</dbReference>
<dbReference type="PROSITE" id="PS50893">
    <property type="entry name" value="ABC_TRANSPORTER_2"/>
    <property type="match status" value="1"/>
</dbReference>
<dbReference type="Pfam" id="PF00005">
    <property type="entry name" value="ABC_tran"/>
    <property type="match status" value="1"/>
</dbReference>
<dbReference type="InterPro" id="IPR003439">
    <property type="entry name" value="ABC_transporter-like_ATP-bd"/>
</dbReference>
<gene>
    <name evidence="7" type="ORF">GWK08_15960</name>
</gene>
<protein>
    <submittedName>
        <fullName evidence="7">ATP-binding cassette domain-containing protein</fullName>
    </submittedName>
</protein>
<keyword evidence="5" id="KW-1278">Translocase</keyword>
<dbReference type="InterPro" id="IPR017871">
    <property type="entry name" value="ABC_transporter-like_CS"/>
</dbReference>
<keyword evidence="3" id="KW-0547">Nucleotide-binding</keyword>
<dbReference type="CDD" id="cd03255">
    <property type="entry name" value="ABC_MJ0796_LolCDE_FtsE"/>
    <property type="match status" value="1"/>
</dbReference>
<accession>A0A6P0UQZ2</accession>
<comment type="similarity">
    <text evidence="1">Belongs to the ABC transporter superfamily.</text>
</comment>
<dbReference type="EMBL" id="JAABOO010000003">
    <property type="protein sequence ID" value="NER14952.1"/>
    <property type="molecule type" value="Genomic_DNA"/>
</dbReference>
<evidence type="ECO:0000259" key="6">
    <source>
        <dbReference type="PROSITE" id="PS50893"/>
    </source>
</evidence>
<dbReference type="Gene3D" id="3.40.50.300">
    <property type="entry name" value="P-loop containing nucleotide triphosphate hydrolases"/>
    <property type="match status" value="1"/>
</dbReference>
<keyword evidence="2" id="KW-0813">Transport</keyword>
<dbReference type="GO" id="GO:0005524">
    <property type="term" value="F:ATP binding"/>
    <property type="evidence" value="ECO:0007669"/>
    <property type="project" value="UniProtKB-KW"/>
</dbReference>
<dbReference type="Proteomes" id="UP000468581">
    <property type="component" value="Unassembled WGS sequence"/>
</dbReference>
<dbReference type="PANTHER" id="PTHR42798:SF7">
    <property type="entry name" value="ALPHA-D-RIBOSE 1-METHYLPHOSPHONATE 5-TRIPHOSPHATE SYNTHASE SUBUNIT PHNL"/>
    <property type="match status" value="1"/>
</dbReference>
<comment type="caution">
    <text evidence="7">The sequence shown here is derived from an EMBL/GenBank/DDBJ whole genome shotgun (WGS) entry which is preliminary data.</text>
</comment>
<proteinExistence type="inferred from homology"/>
<dbReference type="GO" id="GO:0016887">
    <property type="term" value="F:ATP hydrolysis activity"/>
    <property type="evidence" value="ECO:0007669"/>
    <property type="project" value="InterPro"/>
</dbReference>
<evidence type="ECO:0000313" key="8">
    <source>
        <dbReference type="Proteomes" id="UP000468581"/>
    </source>
</evidence>
<keyword evidence="8" id="KW-1185">Reference proteome</keyword>
<evidence type="ECO:0000256" key="2">
    <source>
        <dbReference type="ARBA" id="ARBA00022448"/>
    </source>
</evidence>
<evidence type="ECO:0000256" key="3">
    <source>
        <dbReference type="ARBA" id="ARBA00022741"/>
    </source>
</evidence>
<sequence length="227" mass="25510">MTAAAHILKANALGKQFYEPERHYVLQNNTFEVAEGELVSIYGKSGSGKSTLLYILSTLDTDFEGELLINGTQIKGQSQSFLSEFRNRNIGFVYQSHYLLNEFNVLQNVLLPALKLNTHSRAELTEKARTLLTELGMEDRLSYPVYKLSGGQQQRVAIARALINDPGLIIADEPTGNLDRKNSEMIFELFQNICKTRNTAVAIATHDDKIYNNSNKSYEMIDGSLRL</sequence>
<organism evidence="7 8">
    <name type="scientific">Leptobacterium flavescens</name>
    <dbReference type="NCBI Taxonomy" id="472055"/>
    <lineage>
        <taxon>Bacteria</taxon>
        <taxon>Pseudomonadati</taxon>
        <taxon>Bacteroidota</taxon>
        <taxon>Flavobacteriia</taxon>
        <taxon>Flavobacteriales</taxon>
        <taxon>Flavobacteriaceae</taxon>
        <taxon>Leptobacterium</taxon>
    </lineage>
</organism>
<keyword evidence="4 7" id="KW-0067">ATP-binding</keyword>
<dbReference type="SUPFAM" id="SSF52540">
    <property type="entry name" value="P-loop containing nucleoside triphosphate hydrolases"/>
    <property type="match status" value="1"/>
</dbReference>
<reference evidence="7 8" key="1">
    <citation type="submission" date="2020-01" db="EMBL/GenBank/DDBJ databases">
        <title>Leptobacterium flavescens.</title>
        <authorList>
            <person name="Wang G."/>
        </authorList>
    </citation>
    <scope>NUCLEOTIDE SEQUENCE [LARGE SCALE GENOMIC DNA]</scope>
    <source>
        <strain evidence="7 8">KCTC 22160</strain>
    </source>
</reference>
<dbReference type="RefSeq" id="WP_163608228.1">
    <property type="nucleotide sequence ID" value="NZ_JAABOO010000003.1"/>
</dbReference>
<evidence type="ECO:0000256" key="5">
    <source>
        <dbReference type="ARBA" id="ARBA00022967"/>
    </source>
</evidence>
<evidence type="ECO:0000256" key="1">
    <source>
        <dbReference type="ARBA" id="ARBA00005417"/>
    </source>
</evidence>